<dbReference type="RefSeq" id="WP_161052444.1">
    <property type="nucleotide sequence ID" value="NZ_WWCR01000053.1"/>
</dbReference>
<dbReference type="Pfam" id="PF10543">
    <property type="entry name" value="ORF6N"/>
    <property type="match status" value="1"/>
</dbReference>
<name>A0A7X4H5V2_9BURK</name>
<dbReference type="InterPro" id="IPR018873">
    <property type="entry name" value="KilA-N_DNA-bd_domain"/>
</dbReference>
<feature type="domain" description="KilA-N DNA-binding" evidence="1">
    <location>
        <begin position="14"/>
        <end position="95"/>
    </location>
</feature>
<sequence>MDAADLPWESIAQRILVLRGQKVLLDADLADLYGVDTRRLNEQVRRNRERFPVDFIFELSVDEIGILKSQFATSSWGGKRKTPLAFTEHGAIMAAAHGHPAAH</sequence>
<reference evidence="2 3" key="1">
    <citation type="submission" date="2019-12" db="EMBL/GenBank/DDBJ databases">
        <title>Novel species isolated from a subtropical stream in China.</title>
        <authorList>
            <person name="Lu H."/>
        </authorList>
    </citation>
    <scope>NUCLEOTIDE SEQUENCE [LARGE SCALE GENOMIC DNA]</scope>
    <source>
        <strain evidence="2 3">FT134W</strain>
    </source>
</reference>
<protein>
    <submittedName>
        <fullName evidence="2">ORF6N domain-containing protein</fullName>
    </submittedName>
</protein>
<evidence type="ECO:0000313" key="3">
    <source>
        <dbReference type="Proteomes" id="UP000469734"/>
    </source>
</evidence>
<evidence type="ECO:0000313" key="2">
    <source>
        <dbReference type="EMBL" id="MYM75896.1"/>
    </source>
</evidence>
<dbReference type="Proteomes" id="UP000469734">
    <property type="component" value="Unassembled WGS sequence"/>
</dbReference>
<dbReference type="AlphaFoldDB" id="A0A7X4H5V2"/>
<evidence type="ECO:0000259" key="1">
    <source>
        <dbReference type="Pfam" id="PF10543"/>
    </source>
</evidence>
<gene>
    <name evidence="2" type="ORF">GTP56_27395</name>
</gene>
<proteinExistence type="predicted"/>
<accession>A0A7X4H5V2</accession>
<organism evidence="2 3">
    <name type="scientific">Duganella margarita</name>
    <dbReference type="NCBI Taxonomy" id="2692170"/>
    <lineage>
        <taxon>Bacteria</taxon>
        <taxon>Pseudomonadati</taxon>
        <taxon>Pseudomonadota</taxon>
        <taxon>Betaproteobacteria</taxon>
        <taxon>Burkholderiales</taxon>
        <taxon>Oxalobacteraceae</taxon>
        <taxon>Telluria group</taxon>
        <taxon>Duganella</taxon>
    </lineage>
</organism>
<dbReference type="EMBL" id="WWCR01000053">
    <property type="protein sequence ID" value="MYM75896.1"/>
    <property type="molecule type" value="Genomic_DNA"/>
</dbReference>
<comment type="caution">
    <text evidence="2">The sequence shown here is derived from an EMBL/GenBank/DDBJ whole genome shotgun (WGS) entry which is preliminary data.</text>
</comment>